<keyword evidence="5" id="KW-1185">Reference proteome</keyword>
<dbReference type="Gene3D" id="3.40.50.300">
    <property type="entry name" value="P-loop containing nucleotide triphosphate hydrolases"/>
    <property type="match status" value="1"/>
</dbReference>
<dbReference type="GO" id="GO:0005524">
    <property type="term" value="F:ATP binding"/>
    <property type="evidence" value="ECO:0007669"/>
    <property type="project" value="UniProtKB-KW"/>
</dbReference>
<gene>
    <name evidence="4" type="ORF">CDCA_CDCA14G3884</name>
</gene>
<evidence type="ECO:0000313" key="4">
    <source>
        <dbReference type="EMBL" id="KAK4537859.1"/>
    </source>
</evidence>
<proteinExistence type="inferred from homology"/>
<dbReference type="InterPro" id="IPR013641">
    <property type="entry name" value="KTI12/PSTK"/>
</dbReference>
<reference evidence="4 5" key="1">
    <citation type="submission" date="2022-07" db="EMBL/GenBank/DDBJ databases">
        <title>Genome-wide signatures of adaptation to extreme environments.</title>
        <authorList>
            <person name="Cho C.H."/>
            <person name="Yoon H.S."/>
        </authorList>
    </citation>
    <scope>NUCLEOTIDE SEQUENCE [LARGE SCALE GENOMIC DNA]</scope>
    <source>
        <strain evidence="4 5">DBV 063 E5</strain>
    </source>
</reference>
<accession>A0AAV9J0K7</accession>
<dbReference type="Pfam" id="PF08433">
    <property type="entry name" value="KTI12"/>
    <property type="match status" value="1"/>
</dbReference>
<evidence type="ECO:0000256" key="1">
    <source>
        <dbReference type="ARBA" id="ARBA00022741"/>
    </source>
</evidence>
<organism evidence="4 5">
    <name type="scientific">Cyanidium caldarium</name>
    <name type="common">Red alga</name>
    <dbReference type="NCBI Taxonomy" id="2771"/>
    <lineage>
        <taxon>Eukaryota</taxon>
        <taxon>Rhodophyta</taxon>
        <taxon>Bangiophyceae</taxon>
        <taxon>Cyanidiales</taxon>
        <taxon>Cyanidiaceae</taxon>
        <taxon>Cyanidium</taxon>
    </lineage>
</organism>
<dbReference type="EMBL" id="JANCYW010000014">
    <property type="protein sequence ID" value="KAK4537859.1"/>
    <property type="molecule type" value="Genomic_DNA"/>
</dbReference>
<comment type="similarity">
    <text evidence="3">Belongs to the KTI12 family.</text>
</comment>
<evidence type="ECO:0000313" key="5">
    <source>
        <dbReference type="Proteomes" id="UP001301350"/>
    </source>
</evidence>
<evidence type="ECO:0000256" key="3">
    <source>
        <dbReference type="ARBA" id="ARBA00025768"/>
    </source>
</evidence>
<keyword evidence="2" id="KW-0067">ATP-binding</keyword>
<dbReference type="PANTHER" id="PTHR12435">
    <property type="match status" value="1"/>
</dbReference>
<dbReference type="Proteomes" id="UP001301350">
    <property type="component" value="Unassembled WGS sequence"/>
</dbReference>
<evidence type="ECO:0000256" key="2">
    <source>
        <dbReference type="ARBA" id="ARBA00022840"/>
    </source>
</evidence>
<dbReference type="SUPFAM" id="SSF52540">
    <property type="entry name" value="P-loop containing nucleoside triphosphate hydrolases"/>
    <property type="match status" value="1"/>
</dbReference>
<sequence>MPVVVLCGLPRSGKSELARRLAADCPERAAPAIILSDAVPDDYVSSEAEKRARARLRAGVERAPLAARLVLVDACNLVSGFRYELWCVTRAATAMAGRPISHVTVMMAPPESGATDALTADLRSRFEWPSVTAPQRWDRPLFVADRSWLAPESAAHQAVLQCVAAGAATGGTAHICMATRPAPRRRYPASLQAVDALARQIEEELLWMLTSGENSDGDNEIVEIALPASAGILECSSWAVPPSYAQHIRLLHQTAARRSAVLRDLQRHRQEFFTRSHRARQETDSRVAYLDSLSEYLSHAKR</sequence>
<dbReference type="InterPro" id="IPR027417">
    <property type="entry name" value="P-loop_NTPase"/>
</dbReference>
<name>A0AAV9J0K7_CYACA</name>
<dbReference type="AlphaFoldDB" id="A0AAV9J0K7"/>
<keyword evidence="1" id="KW-0547">Nucleotide-binding</keyword>
<protein>
    <recommendedName>
        <fullName evidence="6">Chromatin associated protein KTI12</fullName>
    </recommendedName>
</protein>
<evidence type="ECO:0008006" key="6">
    <source>
        <dbReference type="Google" id="ProtNLM"/>
    </source>
</evidence>
<comment type="caution">
    <text evidence="4">The sequence shown here is derived from an EMBL/GenBank/DDBJ whole genome shotgun (WGS) entry which is preliminary data.</text>
</comment>